<dbReference type="Proteomes" id="UP000799772">
    <property type="component" value="Unassembled WGS sequence"/>
</dbReference>
<dbReference type="AlphaFoldDB" id="A0A9P4I428"/>
<keyword evidence="3" id="KW-1185">Reference proteome</keyword>
<feature type="region of interest" description="Disordered" evidence="1">
    <location>
        <begin position="33"/>
        <end position="55"/>
    </location>
</feature>
<sequence length="422" mass="45865">MASSTTSRVDSLGMVEKNFGEDFSDCEFVEGSHTNTNMKTSPRSNPRSVSSTGGSVIDLTDMEDITHILDEDVEINEKPIMIGKHSLEDMLDPASYAWLESSSMDVTDARRFSVGPLPESPTLANAPTLSITPLSMAAAGRLSPPRFSLPHSPPPARLGGSDPAALSLPSPLVVPSASAVDRLAMILIPLPQSPPPARLRGPHVTALLVPSVSAVNRLASPPIPLPQSPPPAKAVDPELVAIPSTPILASFPSPALGSIPEFMLNKASDDDDRLFRRPPIEERLTARLPSFVFRSAEPEPTANIFTVRHHPVAVRGLLHGADSAKSAKEAESRIKLLSESKTPRYEVRRSSSFYKSQTEKKLDAINKMIDEGSDEDAIDEIFKMLQYRPINSGESSQDFPDKLDEVMEIFKMLKSRSECYHS</sequence>
<evidence type="ECO:0000313" key="3">
    <source>
        <dbReference type="Proteomes" id="UP000799772"/>
    </source>
</evidence>
<evidence type="ECO:0000313" key="2">
    <source>
        <dbReference type="EMBL" id="KAF2093374.1"/>
    </source>
</evidence>
<proteinExistence type="predicted"/>
<reference evidence="2" key="1">
    <citation type="journal article" date="2020" name="Stud. Mycol.">
        <title>101 Dothideomycetes genomes: a test case for predicting lifestyles and emergence of pathogens.</title>
        <authorList>
            <person name="Haridas S."/>
            <person name="Albert R."/>
            <person name="Binder M."/>
            <person name="Bloem J."/>
            <person name="Labutti K."/>
            <person name="Salamov A."/>
            <person name="Andreopoulos B."/>
            <person name="Baker S."/>
            <person name="Barry K."/>
            <person name="Bills G."/>
            <person name="Bluhm B."/>
            <person name="Cannon C."/>
            <person name="Castanera R."/>
            <person name="Culley D."/>
            <person name="Daum C."/>
            <person name="Ezra D."/>
            <person name="Gonzalez J."/>
            <person name="Henrissat B."/>
            <person name="Kuo A."/>
            <person name="Liang C."/>
            <person name="Lipzen A."/>
            <person name="Lutzoni F."/>
            <person name="Magnuson J."/>
            <person name="Mondo S."/>
            <person name="Nolan M."/>
            <person name="Ohm R."/>
            <person name="Pangilinan J."/>
            <person name="Park H.-J."/>
            <person name="Ramirez L."/>
            <person name="Alfaro M."/>
            <person name="Sun H."/>
            <person name="Tritt A."/>
            <person name="Yoshinaga Y."/>
            <person name="Zwiers L.-H."/>
            <person name="Turgeon B."/>
            <person name="Goodwin S."/>
            <person name="Spatafora J."/>
            <person name="Crous P."/>
            <person name="Grigoriev I."/>
        </authorList>
    </citation>
    <scope>NUCLEOTIDE SEQUENCE</scope>
    <source>
        <strain evidence="2">CBS 133067</strain>
    </source>
</reference>
<gene>
    <name evidence="2" type="ORF">NA57DRAFT_81303</name>
</gene>
<organism evidence="2 3">
    <name type="scientific">Rhizodiscina lignyota</name>
    <dbReference type="NCBI Taxonomy" id="1504668"/>
    <lineage>
        <taxon>Eukaryota</taxon>
        <taxon>Fungi</taxon>
        <taxon>Dikarya</taxon>
        <taxon>Ascomycota</taxon>
        <taxon>Pezizomycotina</taxon>
        <taxon>Dothideomycetes</taxon>
        <taxon>Pleosporomycetidae</taxon>
        <taxon>Aulographales</taxon>
        <taxon>Rhizodiscinaceae</taxon>
        <taxon>Rhizodiscina</taxon>
    </lineage>
</organism>
<name>A0A9P4I428_9PEZI</name>
<feature type="compositionally biased region" description="Polar residues" evidence="1">
    <location>
        <begin position="33"/>
        <end position="54"/>
    </location>
</feature>
<dbReference type="EMBL" id="ML978138">
    <property type="protein sequence ID" value="KAF2093374.1"/>
    <property type="molecule type" value="Genomic_DNA"/>
</dbReference>
<comment type="caution">
    <text evidence="2">The sequence shown here is derived from an EMBL/GenBank/DDBJ whole genome shotgun (WGS) entry which is preliminary data.</text>
</comment>
<accession>A0A9P4I428</accession>
<protein>
    <submittedName>
        <fullName evidence="2">Uncharacterized protein</fullName>
    </submittedName>
</protein>
<evidence type="ECO:0000256" key="1">
    <source>
        <dbReference type="SAM" id="MobiDB-lite"/>
    </source>
</evidence>